<reference evidence="2 3" key="1">
    <citation type="submission" date="2016-09" db="EMBL/GenBank/DDBJ databases">
        <authorList>
            <person name="Capua I."/>
            <person name="De Benedictis P."/>
            <person name="Joannis T."/>
            <person name="Lombin L.H."/>
            <person name="Cattoli G."/>
        </authorList>
    </citation>
    <scope>NUCLEOTIDE SEQUENCE [LARGE SCALE GENOMIC DNA]</scope>
    <source>
        <strain evidence="2 3">NRS-1</strain>
    </source>
</reference>
<dbReference type="RefSeq" id="WP_069796910.1">
    <property type="nucleotide sequence ID" value="NZ_CP034157.1"/>
</dbReference>
<feature type="transmembrane region" description="Helical" evidence="1">
    <location>
        <begin position="63"/>
        <end position="83"/>
    </location>
</feature>
<dbReference type="KEGG" id="cnr:EB819_03290"/>
<keyword evidence="1" id="KW-1133">Transmembrane helix</keyword>
<organism evidence="2 3">
    <name type="scientific">Cloacibacterium normanense</name>
    <dbReference type="NCBI Taxonomy" id="237258"/>
    <lineage>
        <taxon>Bacteria</taxon>
        <taxon>Pseudomonadati</taxon>
        <taxon>Bacteroidota</taxon>
        <taxon>Flavobacteriia</taxon>
        <taxon>Flavobacteriales</taxon>
        <taxon>Weeksellaceae</taxon>
    </lineage>
</organism>
<keyword evidence="1" id="KW-0812">Transmembrane</keyword>
<name>A0A1E5UH68_9FLAO</name>
<dbReference type="EMBL" id="MKGI01000010">
    <property type="protein sequence ID" value="OEL12233.1"/>
    <property type="molecule type" value="Genomic_DNA"/>
</dbReference>
<comment type="caution">
    <text evidence="2">The sequence shown here is derived from an EMBL/GenBank/DDBJ whole genome shotgun (WGS) entry which is preliminary data.</text>
</comment>
<evidence type="ECO:0000313" key="2">
    <source>
        <dbReference type="EMBL" id="OEL12233.1"/>
    </source>
</evidence>
<evidence type="ECO:0008006" key="4">
    <source>
        <dbReference type="Google" id="ProtNLM"/>
    </source>
</evidence>
<evidence type="ECO:0000256" key="1">
    <source>
        <dbReference type="SAM" id="Phobius"/>
    </source>
</evidence>
<keyword evidence="3" id="KW-1185">Reference proteome</keyword>
<dbReference type="InterPro" id="IPR009937">
    <property type="entry name" value="Phage_holin_3_6"/>
</dbReference>
<sequence>MIDLIKDYAEKKIELVKLDATEKSLKIIGVSVPVMIISVLAIFFIFLLNVSLGLFLGNWLHNFAYGFLILAGFYLLLILLVFLMRNYIKKIITNKAIEMLFND</sequence>
<accession>A0A1E5UH68</accession>
<gene>
    <name evidence="2" type="ORF">BHF72_1277</name>
</gene>
<dbReference type="Proteomes" id="UP000095601">
    <property type="component" value="Unassembled WGS sequence"/>
</dbReference>
<proteinExistence type="predicted"/>
<feature type="transmembrane region" description="Helical" evidence="1">
    <location>
        <begin position="27"/>
        <end position="57"/>
    </location>
</feature>
<protein>
    <recommendedName>
        <fullName evidence="4">Competence protein</fullName>
    </recommendedName>
</protein>
<keyword evidence="1" id="KW-0472">Membrane</keyword>
<dbReference type="AlphaFoldDB" id="A0A1E5UH68"/>
<dbReference type="STRING" id="237258.SAMN04489756_12719"/>
<evidence type="ECO:0000313" key="3">
    <source>
        <dbReference type="Proteomes" id="UP000095601"/>
    </source>
</evidence>
<dbReference type="Pfam" id="PF07332">
    <property type="entry name" value="Phage_holin_3_6"/>
    <property type="match status" value="1"/>
</dbReference>
<dbReference type="OrthoDB" id="1274599at2"/>